<proteinExistence type="predicted"/>
<organism evidence="2 3">
    <name type="scientific">Amanita thiersii Skay4041</name>
    <dbReference type="NCBI Taxonomy" id="703135"/>
    <lineage>
        <taxon>Eukaryota</taxon>
        <taxon>Fungi</taxon>
        <taxon>Dikarya</taxon>
        <taxon>Basidiomycota</taxon>
        <taxon>Agaricomycotina</taxon>
        <taxon>Agaricomycetes</taxon>
        <taxon>Agaricomycetidae</taxon>
        <taxon>Agaricales</taxon>
        <taxon>Pluteineae</taxon>
        <taxon>Amanitaceae</taxon>
        <taxon>Amanita</taxon>
    </lineage>
</organism>
<dbReference type="Gene3D" id="3.40.630.30">
    <property type="match status" value="1"/>
</dbReference>
<dbReference type="PROSITE" id="PS51186">
    <property type="entry name" value="GNAT"/>
    <property type="match status" value="1"/>
</dbReference>
<keyword evidence="3" id="KW-1185">Reference proteome</keyword>
<reference evidence="2 3" key="1">
    <citation type="submission" date="2014-02" db="EMBL/GenBank/DDBJ databases">
        <title>Transposable element dynamics among asymbiotic and ectomycorrhizal Amanita fungi.</title>
        <authorList>
            <consortium name="DOE Joint Genome Institute"/>
            <person name="Hess J."/>
            <person name="Skrede I."/>
            <person name="Wolfe B."/>
            <person name="LaButti K."/>
            <person name="Ohm R.A."/>
            <person name="Grigoriev I.V."/>
            <person name="Pringle A."/>
        </authorList>
    </citation>
    <scope>NUCLEOTIDE SEQUENCE [LARGE SCALE GENOMIC DNA]</scope>
    <source>
        <strain evidence="2 3">SKay4041</strain>
    </source>
</reference>
<evidence type="ECO:0000313" key="3">
    <source>
        <dbReference type="Proteomes" id="UP000242287"/>
    </source>
</evidence>
<evidence type="ECO:0000313" key="2">
    <source>
        <dbReference type="EMBL" id="PFH47793.1"/>
    </source>
</evidence>
<dbReference type="GO" id="GO:0016747">
    <property type="term" value="F:acyltransferase activity, transferring groups other than amino-acyl groups"/>
    <property type="evidence" value="ECO:0007669"/>
    <property type="project" value="InterPro"/>
</dbReference>
<dbReference type="OrthoDB" id="61113at2759"/>
<feature type="non-terminal residue" evidence="2">
    <location>
        <position position="1"/>
    </location>
</feature>
<dbReference type="InterPro" id="IPR000182">
    <property type="entry name" value="GNAT_dom"/>
</dbReference>
<accession>A0A2A9NJE6</accession>
<dbReference type="Proteomes" id="UP000242287">
    <property type="component" value="Unassembled WGS sequence"/>
</dbReference>
<dbReference type="STRING" id="703135.A0A2A9NJE6"/>
<evidence type="ECO:0000259" key="1">
    <source>
        <dbReference type="PROSITE" id="PS51186"/>
    </source>
</evidence>
<feature type="domain" description="N-acetyltransferase" evidence="1">
    <location>
        <begin position="22"/>
        <end position="216"/>
    </location>
</feature>
<dbReference type="SUPFAM" id="SSF55729">
    <property type="entry name" value="Acyl-CoA N-acyltransferases (Nat)"/>
    <property type="match status" value="1"/>
</dbReference>
<dbReference type="AlphaFoldDB" id="A0A2A9NJE6"/>
<dbReference type="EMBL" id="KZ302092">
    <property type="protein sequence ID" value="PFH47793.1"/>
    <property type="molecule type" value="Genomic_DNA"/>
</dbReference>
<dbReference type="CDD" id="cd04301">
    <property type="entry name" value="NAT_SF"/>
    <property type="match status" value="1"/>
</dbReference>
<dbReference type="Pfam" id="PF13508">
    <property type="entry name" value="Acetyltransf_7"/>
    <property type="match status" value="1"/>
</dbReference>
<sequence length="216" mass="23927">ESQIDSAASLFADLMKDDLSGMTISGGEVTLMPVIAQCMIRAATSLDERAGQFYLAVKEHGSDGQGGGGGEVVGFVLCMPPGEDMFSTPEQRALGYDAFVRKIPAANKDPYETIFRHQFPSFIARILGPTFKRDCWWVNFLMVHRAYQGQHIATQLINLIRKKAKESPDLRPLGLITGTDHNVVFYQRLGFELKGTLMISAPWGDWPLHVLVLTKP</sequence>
<protein>
    <recommendedName>
        <fullName evidence="1">N-acetyltransferase domain-containing protein</fullName>
    </recommendedName>
</protein>
<dbReference type="InterPro" id="IPR016181">
    <property type="entry name" value="Acyl_CoA_acyltransferase"/>
</dbReference>
<name>A0A2A9NJE6_9AGAR</name>
<gene>
    <name evidence="2" type="ORF">AMATHDRAFT_151287</name>
</gene>